<evidence type="ECO:0000313" key="2">
    <source>
        <dbReference type="Proteomes" id="UP000651112"/>
    </source>
</evidence>
<dbReference type="Proteomes" id="UP000651112">
    <property type="component" value="Unassembled WGS sequence"/>
</dbReference>
<dbReference type="EMBL" id="JACNYL010000003">
    <property type="protein sequence ID" value="MBD1422350.1"/>
    <property type="molecule type" value="Genomic_DNA"/>
</dbReference>
<protein>
    <submittedName>
        <fullName evidence="1">Uncharacterized protein</fullName>
    </submittedName>
</protein>
<name>A0ABR7XT49_9SPHI</name>
<reference evidence="1 2" key="1">
    <citation type="submission" date="2020-08" db="EMBL/GenBank/DDBJ databases">
        <title>Sphingobacterium sp. DN00404 isolated from aquaculture water.</title>
        <authorList>
            <person name="Zhang M."/>
        </authorList>
    </citation>
    <scope>NUCLEOTIDE SEQUENCE [LARGE SCALE GENOMIC DNA]</scope>
    <source>
        <strain evidence="1 2">KCTC 42746</strain>
    </source>
</reference>
<sequence>MWIEKRNITPKKAVEILKKSGVEMSEKKAEELLDFLYFLAKLVVDQNFKK</sequence>
<comment type="caution">
    <text evidence="1">The sequence shown here is derived from an EMBL/GenBank/DDBJ whole genome shotgun (WGS) entry which is preliminary data.</text>
</comment>
<gene>
    <name evidence="1" type="ORF">H8B21_12285</name>
</gene>
<organism evidence="1 2">
    <name type="scientific">Sphingobacterium chuzhouense</name>
    <dbReference type="NCBI Taxonomy" id="1742264"/>
    <lineage>
        <taxon>Bacteria</taxon>
        <taxon>Pseudomonadati</taxon>
        <taxon>Bacteroidota</taxon>
        <taxon>Sphingobacteriia</taxon>
        <taxon>Sphingobacteriales</taxon>
        <taxon>Sphingobacteriaceae</taxon>
        <taxon>Sphingobacterium</taxon>
    </lineage>
</organism>
<accession>A0ABR7XT49</accession>
<evidence type="ECO:0000313" key="1">
    <source>
        <dbReference type="EMBL" id="MBD1422350.1"/>
    </source>
</evidence>
<keyword evidence="2" id="KW-1185">Reference proteome</keyword>
<proteinExistence type="predicted"/>
<dbReference type="RefSeq" id="WP_190314089.1">
    <property type="nucleotide sequence ID" value="NZ_JACNYL010000003.1"/>
</dbReference>